<keyword evidence="2" id="KW-1185">Reference proteome</keyword>
<gene>
    <name evidence="1" type="ordered locus">Os08g0529901</name>
    <name evidence="1" type="ORF">OSNPB_080529901</name>
</gene>
<dbReference type="EMBL" id="AP014964">
    <property type="protein sequence ID" value="BAT06382.1"/>
    <property type="molecule type" value="Genomic_DNA"/>
</dbReference>
<organism evidence="1 2">
    <name type="scientific">Oryza sativa subsp. japonica</name>
    <name type="common">Rice</name>
    <dbReference type="NCBI Taxonomy" id="39947"/>
    <lineage>
        <taxon>Eukaryota</taxon>
        <taxon>Viridiplantae</taxon>
        <taxon>Streptophyta</taxon>
        <taxon>Embryophyta</taxon>
        <taxon>Tracheophyta</taxon>
        <taxon>Spermatophyta</taxon>
        <taxon>Magnoliopsida</taxon>
        <taxon>Liliopsida</taxon>
        <taxon>Poales</taxon>
        <taxon>Poaceae</taxon>
        <taxon>BOP clade</taxon>
        <taxon>Oryzoideae</taxon>
        <taxon>Oryzeae</taxon>
        <taxon>Oryzinae</taxon>
        <taxon>Oryza</taxon>
        <taxon>Oryza sativa</taxon>
    </lineage>
</organism>
<proteinExistence type="predicted"/>
<reference evidence="1 2" key="3">
    <citation type="journal article" date="2013" name="Rice">
        <title>Improvement of the Oryza sativa Nipponbare reference genome using next generation sequence and optical map data.</title>
        <authorList>
            <person name="Kawahara Y."/>
            <person name="de la Bastide M."/>
            <person name="Hamilton J.P."/>
            <person name="Kanamori H."/>
            <person name="McCombie W.R."/>
            <person name="Ouyang S."/>
            <person name="Schwartz D.C."/>
            <person name="Tanaka T."/>
            <person name="Wu J."/>
            <person name="Zhou S."/>
            <person name="Childs K.L."/>
            <person name="Davidson R.M."/>
            <person name="Lin H."/>
            <person name="Quesada-Ocampo L."/>
            <person name="Vaillancourt B."/>
            <person name="Sakai H."/>
            <person name="Lee S.S."/>
            <person name="Kim J."/>
            <person name="Numa H."/>
            <person name="Itoh T."/>
            <person name="Buell C.R."/>
            <person name="Matsumoto T."/>
        </authorList>
    </citation>
    <scope>NUCLEOTIDE SEQUENCE [LARGE SCALE GENOMIC DNA]</scope>
    <source>
        <strain evidence="2">cv. Nipponbare</strain>
    </source>
</reference>
<dbReference type="Gramene" id="Os08t0529901-00">
    <property type="protein sequence ID" value="Os08t0529901-00"/>
    <property type="gene ID" value="Os08g0529901"/>
</dbReference>
<dbReference type="InParanoid" id="A0A0P0XIL9"/>
<dbReference type="Proteomes" id="UP000059680">
    <property type="component" value="Chromosome 8"/>
</dbReference>
<evidence type="ECO:0000313" key="2">
    <source>
        <dbReference type="Proteomes" id="UP000059680"/>
    </source>
</evidence>
<evidence type="ECO:0000313" key="1">
    <source>
        <dbReference type="EMBL" id="BAT06382.1"/>
    </source>
</evidence>
<reference evidence="2" key="1">
    <citation type="journal article" date="2005" name="Nature">
        <title>The map-based sequence of the rice genome.</title>
        <authorList>
            <consortium name="International rice genome sequencing project (IRGSP)"/>
            <person name="Matsumoto T."/>
            <person name="Wu J."/>
            <person name="Kanamori H."/>
            <person name="Katayose Y."/>
            <person name="Fujisawa M."/>
            <person name="Namiki N."/>
            <person name="Mizuno H."/>
            <person name="Yamamoto K."/>
            <person name="Antonio B.A."/>
            <person name="Baba T."/>
            <person name="Sakata K."/>
            <person name="Nagamura Y."/>
            <person name="Aoki H."/>
            <person name="Arikawa K."/>
            <person name="Arita K."/>
            <person name="Bito T."/>
            <person name="Chiden Y."/>
            <person name="Fujitsuka N."/>
            <person name="Fukunaka R."/>
            <person name="Hamada M."/>
            <person name="Harada C."/>
            <person name="Hayashi A."/>
            <person name="Hijishita S."/>
            <person name="Honda M."/>
            <person name="Hosokawa S."/>
            <person name="Ichikawa Y."/>
            <person name="Idonuma A."/>
            <person name="Iijima M."/>
            <person name="Ikeda M."/>
            <person name="Ikeno M."/>
            <person name="Ito K."/>
            <person name="Ito S."/>
            <person name="Ito T."/>
            <person name="Ito Y."/>
            <person name="Ito Y."/>
            <person name="Iwabuchi A."/>
            <person name="Kamiya K."/>
            <person name="Karasawa W."/>
            <person name="Kurita K."/>
            <person name="Katagiri S."/>
            <person name="Kikuta A."/>
            <person name="Kobayashi H."/>
            <person name="Kobayashi N."/>
            <person name="Machita K."/>
            <person name="Maehara T."/>
            <person name="Masukawa M."/>
            <person name="Mizubayashi T."/>
            <person name="Mukai Y."/>
            <person name="Nagasaki H."/>
            <person name="Nagata Y."/>
            <person name="Naito S."/>
            <person name="Nakashima M."/>
            <person name="Nakama Y."/>
            <person name="Nakamichi Y."/>
            <person name="Nakamura M."/>
            <person name="Meguro A."/>
            <person name="Negishi M."/>
            <person name="Ohta I."/>
            <person name="Ohta T."/>
            <person name="Okamoto M."/>
            <person name="Ono N."/>
            <person name="Saji S."/>
            <person name="Sakaguchi M."/>
            <person name="Sakai K."/>
            <person name="Shibata M."/>
            <person name="Shimokawa T."/>
            <person name="Song J."/>
            <person name="Takazaki Y."/>
            <person name="Terasawa K."/>
            <person name="Tsugane M."/>
            <person name="Tsuji K."/>
            <person name="Ueda S."/>
            <person name="Waki K."/>
            <person name="Yamagata H."/>
            <person name="Yamamoto M."/>
            <person name="Yamamoto S."/>
            <person name="Yamane H."/>
            <person name="Yoshiki S."/>
            <person name="Yoshihara R."/>
            <person name="Yukawa K."/>
            <person name="Zhong H."/>
            <person name="Yano M."/>
            <person name="Yuan Q."/>
            <person name="Ouyang S."/>
            <person name="Liu J."/>
            <person name="Jones K.M."/>
            <person name="Gansberger K."/>
            <person name="Moffat K."/>
            <person name="Hill J."/>
            <person name="Bera J."/>
            <person name="Fadrosh D."/>
            <person name="Jin S."/>
            <person name="Johri S."/>
            <person name="Kim M."/>
            <person name="Overton L."/>
            <person name="Reardon M."/>
            <person name="Tsitrin T."/>
            <person name="Vuong H."/>
            <person name="Weaver B."/>
            <person name="Ciecko A."/>
            <person name="Tallon L."/>
            <person name="Jackson J."/>
            <person name="Pai G."/>
            <person name="Aken S.V."/>
            <person name="Utterback T."/>
            <person name="Reidmuller S."/>
            <person name="Feldblyum T."/>
            <person name="Hsiao J."/>
            <person name="Zismann V."/>
            <person name="Iobst S."/>
            <person name="de Vazeille A.R."/>
            <person name="Buell C.R."/>
            <person name="Ying K."/>
            <person name="Li Y."/>
            <person name="Lu T."/>
            <person name="Huang Y."/>
            <person name="Zhao Q."/>
            <person name="Feng Q."/>
            <person name="Zhang L."/>
            <person name="Zhu J."/>
            <person name="Weng Q."/>
            <person name="Mu J."/>
            <person name="Lu Y."/>
            <person name="Fan D."/>
            <person name="Liu Y."/>
            <person name="Guan J."/>
            <person name="Zhang Y."/>
            <person name="Yu S."/>
            <person name="Liu X."/>
            <person name="Zhang Y."/>
            <person name="Hong G."/>
            <person name="Han B."/>
            <person name="Choisne N."/>
            <person name="Demange N."/>
            <person name="Orjeda G."/>
            <person name="Samain S."/>
            <person name="Cattolico L."/>
            <person name="Pelletier E."/>
            <person name="Couloux A."/>
            <person name="Segurens B."/>
            <person name="Wincker P."/>
            <person name="D'Hont A."/>
            <person name="Scarpelli C."/>
            <person name="Weissenbach J."/>
            <person name="Salanoubat M."/>
            <person name="Quetier F."/>
            <person name="Yu Y."/>
            <person name="Kim H.R."/>
            <person name="Rambo T."/>
            <person name="Currie J."/>
            <person name="Collura K."/>
            <person name="Luo M."/>
            <person name="Yang T."/>
            <person name="Ammiraju J.S.S."/>
            <person name="Engler F."/>
            <person name="Soderlund C."/>
            <person name="Wing R.A."/>
            <person name="Palmer L.E."/>
            <person name="de la Bastide M."/>
            <person name="Spiegel L."/>
            <person name="Nascimento L."/>
            <person name="Zutavern T."/>
            <person name="O'Shaughnessy A."/>
            <person name="Dike S."/>
            <person name="Dedhia N."/>
            <person name="Preston R."/>
            <person name="Balija V."/>
            <person name="McCombie W.R."/>
            <person name="Chow T."/>
            <person name="Chen H."/>
            <person name="Chung M."/>
            <person name="Chen C."/>
            <person name="Shaw J."/>
            <person name="Wu H."/>
            <person name="Hsiao K."/>
            <person name="Chao Y."/>
            <person name="Chu M."/>
            <person name="Cheng C."/>
            <person name="Hour A."/>
            <person name="Lee P."/>
            <person name="Lin S."/>
            <person name="Lin Y."/>
            <person name="Liou J."/>
            <person name="Liu S."/>
            <person name="Hsing Y."/>
            <person name="Raghuvanshi S."/>
            <person name="Mohanty A."/>
            <person name="Bharti A.K."/>
            <person name="Gaur A."/>
            <person name="Gupta V."/>
            <person name="Kumar D."/>
            <person name="Ravi V."/>
            <person name="Vij S."/>
            <person name="Kapur A."/>
            <person name="Khurana P."/>
            <person name="Khurana P."/>
            <person name="Khurana J.P."/>
            <person name="Tyagi A.K."/>
            <person name="Gaikwad K."/>
            <person name="Singh A."/>
            <person name="Dalal V."/>
            <person name="Srivastava S."/>
            <person name="Dixit A."/>
            <person name="Pal A.K."/>
            <person name="Ghazi I.A."/>
            <person name="Yadav M."/>
            <person name="Pandit A."/>
            <person name="Bhargava A."/>
            <person name="Sureshbabu K."/>
            <person name="Batra K."/>
            <person name="Sharma T.R."/>
            <person name="Mohapatra T."/>
            <person name="Singh N.K."/>
            <person name="Messing J."/>
            <person name="Nelson A.B."/>
            <person name="Fuks G."/>
            <person name="Kavchok S."/>
            <person name="Keizer G."/>
            <person name="Linton E."/>
            <person name="Llaca V."/>
            <person name="Song R."/>
            <person name="Tanyolac B."/>
            <person name="Young S."/>
            <person name="Ho-Il K."/>
            <person name="Hahn J.H."/>
            <person name="Sangsakoo G."/>
            <person name="Vanavichit A."/>
            <person name="de Mattos Luiz.A.T."/>
            <person name="Zimmer P.D."/>
            <person name="Malone G."/>
            <person name="Dellagostin O."/>
            <person name="de Oliveira A.C."/>
            <person name="Bevan M."/>
            <person name="Bancroft I."/>
            <person name="Minx P."/>
            <person name="Cordum H."/>
            <person name="Wilson R."/>
            <person name="Cheng Z."/>
            <person name="Jin W."/>
            <person name="Jiang J."/>
            <person name="Leong S.A."/>
            <person name="Iwama H."/>
            <person name="Gojobori T."/>
            <person name="Itoh T."/>
            <person name="Niimura Y."/>
            <person name="Fujii Y."/>
            <person name="Habara T."/>
            <person name="Sakai H."/>
            <person name="Sato Y."/>
            <person name="Wilson G."/>
            <person name="Kumar K."/>
            <person name="McCouch S."/>
            <person name="Juretic N."/>
            <person name="Hoen D."/>
            <person name="Wright S."/>
            <person name="Bruskiewich R."/>
            <person name="Bureau T."/>
            <person name="Miyao A."/>
            <person name="Hirochika H."/>
            <person name="Nishikawa T."/>
            <person name="Kadowaki K."/>
            <person name="Sugiura M."/>
            <person name="Burr B."/>
            <person name="Sasaki T."/>
        </authorList>
    </citation>
    <scope>NUCLEOTIDE SEQUENCE [LARGE SCALE GENOMIC DNA]</scope>
    <source>
        <strain evidence="2">cv. Nipponbare</strain>
    </source>
</reference>
<sequence length="105" mass="10937">GDDVVVDKVLGADADDEVGVGELGKVLHGEPVAGVAAAAEVVEEEGDVGGVGQRVPAAVAEEDGEPRRDRRHVVRRRVGLPVPGHVRVRHHVVVLGQNPNLIGLL</sequence>
<protein>
    <submittedName>
        <fullName evidence="1">Os08g0529901 protein</fullName>
    </submittedName>
</protein>
<dbReference type="PaxDb" id="39947-A0A0P0XIL9"/>
<feature type="non-terminal residue" evidence="1">
    <location>
        <position position="1"/>
    </location>
</feature>
<reference evidence="1 2" key="2">
    <citation type="journal article" date="2013" name="Plant Cell Physiol.">
        <title>Rice Annotation Project Database (RAP-DB): an integrative and interactive database for rice genomics.</title>
        <authorList>
            <person name="Sakai H."/>
            <person name="Lee S.S."/>
            <person name="Tanaka T."/>
            <person name="Numa H."/>
            <person name="Kim J."/>
            <person name="Kawahara Y."/>
            <person name="Wakimoto H."/>
            <person name="Yang C.C."/>
            <person name="Iwamoto M."/>
            <person name="Abe T."/>
            <person name="Yamada Y."/>
            <person name="Muto A."/>
            <person name="Inokuchi H."/>
            <person name="Ikemura T."/>
            <person name="Matsumoto T."/>
            <person name="Sasaki T."/>
            <person name="Itoh T."/>
        </authorList>
    </citation>
    <scope>NUCLEOTIDE SEQUENCE [LARGE SCALE GENOMIC DNA]</scope>
    <source>
        <strain evidence="2">cv. Nipponbare</strain>
    </source>
</reference>
<name>A0A0P0XIL9_ORYSJ</name>
<dbReference type="AlphaFoldDB" id="A0A0P0XIL9"/>
<accession>A0A0P0XIL9</accession>